<dbReference type="EMBL" id="JBHSGF010000011">
    <property type="protein sequence ID" value="MFC4556372.1"/>
    <property type="molecule type" value="Genomic_DNA"/>
</dbReference>
<evidence type="ECO:0000256" key="9">
    <source>
        <dbReference type="HAMAP-Rule" id="MF_00639"/>
    </source>
</evidence>
<dbReference type="InterPro" id="IPR005762">
    <property type="entry name" value="MurD"/>
</dbReference>
<dbReference type="SUPFAM" id="SSF53623">
    <property type="entry name" value="MurD-like peptide ligases, catalytic domain"/>
    <property type="match status" value="1"/>
</dbReference>
<dbReference type="PROSITE" id="PS01011">
    <property type="entry name" value="FOLYLPOLYGLU_SYNT_1"/>
    <property type="match status" value="1"/>
</dbReference>
<evidence type="ECO:0000256" key="10">
    <source>
        <dbReference type="RuleBase" id="RU003664"/>
    </source>
</evidence>
<keyword evidence="9 10" id="KW-0961">Cell wall biogenesis/degradation</keyword>
<reference evidence="14" key="1">
    <citation type="journal article" date="2019" name="Int. J. Syst. Evol. Microbiol.">
        <title>The Global Catalogue of Microorganisms (GCM) 10K type strain sequencing project: providing services to taxonomists for standard genome sequencing and annotation.</title>
        <authorList>
            <consortium name="The Broad Institute Genomics Platform"/>
            <consortium name="The Broad Institute Genome Sequencing Center for Infectious Disease"/>
            <person name="Wu L."/>
            <person name="Ma J."/>
        </authorList>
    </citation>
    <scope>NUCLEOTIDE SEQUENCE [LARGE SCALE GENOMIC DNA]</scope>
    <source>
        <strain evidence="14">JCM 3369</strain>
    </source>
</reference>
<dbReference type="NCBIfam" id="TIGR01087">
    <property type="entry name" value="murD"/>
    <property type="match status" value="1"/>
</dbReference>
<keyword evidence="14" id="KW-1185">Reference proteome</keyword>
<dbReference type="InterPro" id="IPR004101">
    <property type="entry name" value="Mur_ligase_C"/>
</dbReference>
<dbReference type="InterPro" id="IPR036615">
    <property type="entry name" value="Mur_ligase_C_dom_sf"/>
</dbReference>
<proteinExistence type="inferred from homology"/>
<dbReference type="SUPFAM" id="SSF51984">
    <property type="entry name" value="MurCD N-terminal domain"/>
    <property type="match status" value="1"/>
</dbReference>
<gene>
    <name evidence="9 13" type="primary">murD</name>
    <name evidence="13" type="ORF">ACFO3F_14050</name>
</gene>
<keyword evidence="9 10" id="KW-0133">Cell shape</keyword>
<dbReference type="EC" id="6.3.2.9" evidence="9 10"/>
<evidence type="ECO:0000256" key="1">
    <source>
        <dbReference type="ARBA" id="ARBA00004496"/>
    </source>
</evidence>
<evidence type="ECO:0000259" key="12">
    <source>
        <dbReference type="Pfam" id="PF08245"/>
    </source>
</evidence>
<keyword evidence="3 9" id="KW-0963">Cytoplasm</keyword>
<dbReference type="InterPro" id="IPR018109">
    <property type="entry name" value="Folylpolyglutamate_synth_CS"/>
</dbReference>
<keyword evidence="8 9" id="KW-0131">Cell cycle</keyword>
<comment type="subcellular location">
    <subcellularLocation>
        <location evidence="1 9 10">Cytoplasm</location>
    </subcellularLocation>
</comment>
<dbReference type="PANTHER" id="PTHR43692:SF1">
    <property type="entry name" value="UDP-N-ACETYLMURAMOYLALANINE--D-GLUTAMATE LIGASE"/>
    <property type="match status" value="1"/>
</dbReference>
<dbReference type="Proteomes" id="UP001595955">
    <property type="component" value="Unassembled WGS sequence"/>
</dbReference>
<dbReference type="Gene3D" id="3.40.50.720">
    <property type="entry name" value="NAD(P)-binding Rossmann-like Domain"/>
    <property type="match status" value="1"/>
</dbReference>
<dbReference type="PANTHER" id="PTHR43692">
    <property type="entry name" value="UDP-N-ACETYLMURAMOYLALANINE--D-GLUTAMATE LIGASE"/>
    <property type="match status" value="1"/>
</dbReference>
<dbReference type="InterPro" id="IPR013221">
    <property type="entry name" value="Mur_ligase_cen"/>
</dbReference>
<evidence type="ECO:0000256" key="4">
    <source>
        <dbReference type="ARBA" id="ARBA00022598"/>
    </source>
</evidence>
<comment type="pathway">
    <text evidence="2 9 10">Cell wall biogenesis; peptidoglycan biosynthesis.</text>
</comment>
<evidence type="ECO:0000256" key="2">
    <source>
        <dbReference type="ARBA" id="ARBA00004752"/>
    </source>
</evidence>
<dbReference type="RefSeq" id="WP_122824475.1">
    <property type="nucleotide sequence ID" value="NZ_CP033325.1"/>
</dbReference>
<evidence type="ECO:0000313" key="14">
    <source>
        <dbReference type="Proteomes" id="UP001595955"/>
    </source>
</evidence>
<evidence type="ECO:0000256" key="6">
    <source>
        <dbReference type="ARBA" id="ARBA00022741"/>
    </source>
</evidence>
<comment type="function">
    <text evidence="9 10">Cell wall formation. Catalyzes the addition of glutamate to the nucleotide precursor UDP-N-acetylmuramoyl-L-alanine (UMA).</text>
</comment>
<keyword evidence="7 9" id="KW-0067">ATP-binding</keyword>
<feature type="domain" description="Mur ligase C-terminal" evidence="11">
    <location>
        <begin position="331"/>
        <end position="453"/>
    </location>
</feature>
<evidence type="ECO:0000259" key="11">
    <source>
        <dbReference type="Pfam" id="PF02875"/>
    </source>
</evidence>
<sequence>MSGLDLAGARVVVVGLGTSGRAVLDVLGTSGARLLGLDGRESAIEAARAGGEVPASVELRAAEDLAEAAFAAGPDLLVVSPGVPATSPLLRRAAAEGVATWSEVELAWRLQETPVPWLTLTGTNGKTTTVGMLSSILTAAGLRAPAVGNVGTPVVRVVAEGAADVLAVELSSFQLHLTHTVEPEASACLNVAPDHLDWHGSFDAYAADKAKVYARTHRACVYTVADPRTRAMVEEAEVVEGARAVGVRLGAPGVGELGLVEDVLCDRAFLPTRHTHAAMLGELSDLAHLAPGDVPAHVVTDALVAAALARAHGVAPEDVRAGLRAYAPGAHRIEVVAERDGVTWIDDSKATNAHAAAASLGAQDPGRVVWIAGGLAKGARFDELVRTVRDRLAAVVLIGVDREPLRTALGRHAAEVPLVEVSAQDTGEVMSHAVAEAARLARKGDTVLLAPACASMDQFPGYGARGEAFARAVRELGER</sequence>
<dbReference type="GO" id="GO:0008764">
    <property type="term" value="F:UDP-N-acetylmuramoylalanine-D-glutamate ligase activity"/>
    <property type="evidence" value="ECO:0007669"/>
    <property type="project" value="UniProtKB-EC"/>
</dbReference>
<comment type="caution">
    <text evidence="13">The sequence shown here is derived from an EMBL/GenBank/DDBJ whole genome shotgun (WGS) entry which is preliminary data.</text>
</comment>
<dbReference type="Pfam" id="PF21799">
    <property type="entry name" value="MurD-like_N"/>
    <property type="match status" value="1"/>
</dbReference>
<organism evidence="13 14">
    <name type="scientific">Georgenia faecalis</name>
    <dbReference type="NCBI Taxonomy" id="2483799"/>
    <lineage>
        <taxon>Bacteria</taxon>
        <taxon>Bacillati</taxon>
        <taxon>Actinomycetota</taxon>
        <taxon>Actinomycetes</taxon>
        <taxon>Micrococcales</taxon>
        <taxon>Bogoriellaceae</taxon>
        <taxon>Georgenia</taxon>
    </lineage>
</organism>
<name>A0ABV9DCB2_9MICO</name>
<evidence type="ECO:0000256" key="5">
    <source>
        <dbReference type="ARBA" id="ARBA00022618"/>
    </source>
</evidence>
<dbReference type="SUPFAM" id="SSF53244">
    <property type="entry name" value="MurD-like peptide ligases, peptide-binding domain"/>
    <property type="match status" value="1"/>
</dbReference>
<keyword evidence="5 9" id="KW-0132">Cell division</keyword>
<comment type="similarity">
    <text evidence="9">Belongs to the MurCDEF family.</text>
</comment>
<keyword evidence="9 10" id="KW-0573">Peptidoglycan synthesis</keyword>
<dbReference type="InterPro" id="IPR036565">
    <property type="entry name" value="Mur-like_cat_sf"/>
</dbReference>
<evidence type="ECO:0000313" key="13">
    <source>
        <dbReference type="EMBL" id="MFC4556372.1"/>
    </source>
</evidence>
<dbReference type="HAMAP" id="MF_00639">
    <property type="entry name" value="MurD"/>
    <property type="match status" value="1"/>
</dbReference>
<dbReference type="Pfam" id="PF08245">
    <property type="entry name" value="Mur_ligase_M"/>
    <property type="match status" value="1"/>
</dbReference>
<feature type="domain" description="Mur ligase central" evidence="12">
    <location>
        <begin position="121"/>
        <end position="236"/>
    </location>
</feature>
<evidence type="ECO:0000256" key="7">
    <source>
        <dbReference type="ARBA" id="ARBA00022840"/>
    </source>
</evidence>
<accession>A0ABV9DCB2</accession>
<dbReference type="Gene3D" id="3.90.190.20">
    <property type="entry name" value="Mur ligase, C-terminal domain"/>
    <property type="match status" value="1"/>
</dbReference>
<protein>
    <recommendedName>
        <fullName evidence="9 10">UDP-N-acetylmuramoylalanine--D-glutamate ligase</fullName>
        <ecNumber evidence="9 10">6.3.2.9</ecNumber>
    </recommendedName>
    <alternativeName>
        <fullName evidence="9">D-glutamic acid-adding enzyme</fullName>
    </alternativeName>
    <alternativeName>
        <fullName evidence="9">UDP-N-acetylmuramoyl-L-alanyl-D-glutamate synthetase</fullName>
    </alternativeName>
</protein>
<evidence type="ECO:0000256" key="3">
    <source>
        <dbReference type="ARBA" id="ARBA00022490"/>
    </source>
</evidence>
<keyword evidence="4 9" id="KW-0436">Ligase</keyword>
<feature type="binding site" evidence="9">
    <location>
        <begin position="122"/>
        <end position="128"/>
    </location>
    <ligand>
        <name>ATP</name>
        <dbReference type="ChEBI" id="CHEBI:30616"/>
    </ligand>
</feature>
<evidence type="ECO:0000256" key="8">
    <source>
        <dbReference type="ARBA" id="ARBA00023306"/>
    </source>
</evidence>
<keyword evidence="6 9" id="KW-0547">Nucleotide-binding</keyword>
<dbReference type="Pfam" id="PF02875">
    <property type="entry name" value="Mur_ligase_C"/>
    <property type="match status" value="1"/>
</dbReference>
<dbReference type="Gene3D" id="3.40.1190.10">
    <property type="entry name" value="Mur-like, catalytic domain"/>
    <property type="match status" value="1"/>
</dbReference>
<comment type="catalytic activity">
    <reaction evidence="9 10">
        <text>UDP-N-acetyl-alpha-D-muramoyl-L-alanine + D-glutamate + ATP = UDP-N-acetyl-alpha-D-muramoyl-L-alanyl-D-glutamate + ADP + phosphate + H(+)</text>
        <dbReference type="Rhea" id="RHEA:16429"/>
        <dbReference type="ChEBI" id="CHEBI:15378"/>
        <dbReference type="ChEBI" id="CHEBI:29986"/>
        <dbReference type="ChEBI" id="CHEBI:30616"/>
        <dbReference type="ChEBI" id="CHEBI:43474"/>
        <dbReference type="ChEBI" id="CHEBI:83898"/>
        <dbReference type="ChEBI" id="CHEBI:83900"/>
        <dbReference type="ChEBI" id="CHEBI:456216"/>
        <dbReference type="EC" id="6.3.2.9"/>
    </reaction>
</comment>